<organism evidence="2 3">
    <name type="scientific">Kaistella haifensis DSM 19056</name>
    <dbReference type="NCBI Taxonomy" id="1450526"/>
    <lineage>
        <taxon>Bacteria</taxon>
        <taxon>Pseudomonadati</taxon>
        <taxon>Bacteroidota</taxon>
        <taxon>Flavobacteriia</taxon>
        <taxon>Flavobacteriales</taxon>
        <taxon>Weeksellaceae</taxon>
        <taxon>Chryseobacterium group</taxon>
        <taxon>Kaistella</taxon>
    </lineage>
</organism>
<feature type="compositionally biased region" description="Basic and acidic residues" evidence="1">
    <location>
        <begin position="46"/>
        <end position="66"/>
    </location>
</feature>
<keyword evidence="3" id="KW-1185">Reference proteome</keyword>
<dbReference type="Pfam" id="PF10884">
    <property type="entry name" value="DUF2683"/>
    <property type="match status" value="1"/>
</dbReference>
<comment type="caution">
    <text evidence="2">The sequence shown here is derived from an EMBL/GenBank/DDBJ whole genome shotgun (WGS) entry which is preliminary data.</text>
</comment>
<evidence type="ECO:0000256" key="1">
    <source>
        <dbReference type="SAM" id="MobiDB-lite"/>
    </source>
</evidence>
<dbReference type="AlphaFoldDB" id="A0A246BCA4"/>
<evidence type="ECO:0008006" key="4">
    <source>
        <dbReference type="Google" id="ProtNLM"/>
    </source>
</evidence>
<gene>
    <name evidence="2" type="ORF">AP75_02165</name>
</gene>
<feature type="region of interest" description="Disordered" evidence="1">
    <location>
        <begin position="30"/>
        <end position="66"/>
    </location>
</feature>
<proteinExistence type="predicted"/>
<sequence length="66" mass="7646">MESLVVHPKNQMELNALKSTLKEMGIHFEKFHTRNTKTSPSQDVKVAPRKESKPARNFKDKPKKDL</sequence>
<dbReference type="RefSeq" id="WP_031501329.1">
    <property type="nucleotide sequence ID" value="NZ_JASZ02000002.1"/>
</dbReference>
<dbReference type="InterPro" id="IPR020271">
    <property type="entry name" value="Uncharacterised_MJ1172"/>
</dbReference>
<name>A0A246BCA4_9FLAO</name>
<evidence type="ECO:0000313" key="2">
    <source>
        <dbReference type="EMBL" id="OWK99312.1"/>
    </source>
</evidence>
<evidence type="ECO:0000313" key="3">
    <source>
        <dbReference type="Proteomes" id="UP000197587"/>
    </source>
</evidence>
<dbReference type="EMBL" id="JASZ02000002">
    <property type="protein sequence ID" value="OWK99312.1"/>
    <property type="molecule type" value="Genomic_DNA"/>
</dbReference>
<protein>
    <recommendedName>
        <fullName evidence="4">30S ribosomal protein S16</fullName>
    </recommendedName>
</protein>
<reference evidence="2 3" key="1">
    <citation type="submission" date="2017-05" db="EMBL/GenBank/DDBJ databases">
        <title>Genome of Chryseobacterium haifense.</title>
        <authorList>
            <person name="Newman J.D."/>
        </authorList>
    </citation>
    <scope>NUCLEOTIDE SEQUENCE [LARGE SCALE GENOMIC DNA]</scope>
    <source>
        <strain evidence="2 3">DSM 19056</strain>
    </source>
</reference>
<dbReference type="Proteomes" id="UP000197587">
    <property type="component" value="Unassembled WGS sequence"/>
</dbReference>
<accession>A0A246BCA4</accession>